<feature type="transmembrane region" description="Helical" evidence="9">
    <location>
        <begin position="53"/>
        <end position="71"/>
    </location>
</feature>
<feature type="transmembrane region" description="Helical" evidence="9">
    <location>
        <begin position="514"/>
        <end position="533"/>
    </location>
</feature>
<dbReference type="Proteomes" id="UP000613208">
    <property type="component" value="Unassembled WGS sequence"/>
</dbReference>
<keyword evidence="8 9" id="KW-0472">Membrane</keyword>
<evidence type="ECO:0000313" key="11">
    <source>
        <dbReference type="Proteomes" id="UP000613208"/>
    </source>
</evidence>
<name>A0A916Q5I1_9FIRM</name>
<evidence type="ECO:0000256" key="7">
    <source>
        <dbReference type="ARBA" id="ARBA00022989"/>
    </source>
</evidence>
<sequence length="534" mass="59180">MEFTLLEAFLLGTFYWFTWMDFCIAPLNSWATWQDSVLVGFVLGLAYGDVQQGLYLGGTIGLVFIGANSVGGNLGSDVSLASIIAIPIALKFNWDANTALVVATAFGLVGSFVDTFRRLINSYWHRDAERRIKERKYKSLWIDAFAGPWVVAYIVRAVPLTLLIYFGGTQMGDIVSKLPEWIMNGFTVVGGLLPALGLILCCAMMGRKELYPFFIIGYYMSTLCGWTTLTILVFAVIFALFYMRFTSNPDESSEGLDIDFKALMKVDSSKSELTIRDHARLYMRTLLWFRESQSLEYFFGVGYMYIMKPALEKLYKNDPDGYQEAMLRHLTPFITEPCMGACIHGLSLAMEEEKSKGAPIEGQDIITMETSLMGPMAGLGDSIFWTTAISIIKSICIAGAIAGHWYAAFGIMLWGILANVIGWFSHLIGYNLGGQSIIQLLQKGIFQKILLAVSVIGFTMMGVMTASNAHINAVFRITNDYTIQGFLDEALPGALMMIFCWCGFNYMSKGGKFVKMLLVTTIIGLLCGFAGILG</sequence>
<keyword evidence="4" id="KW-0762">Sugar transport</keyword>
<dbReference type="InterPro" id="IPR004704">
    <property type="entry name" value="PTS_IID_man"/>
</dbReference>
<evidence type="ECO:0000256" key="4">
    <source>
        <dbReference type="ARBA" id="ARBA00022597"/>
    </source>
</evidence>
<evidence type="ECO:0000256" key="8">
    <source>
        <dbReference type="ARBA" id="ARBA00023136"/>
    </source>
</evidence>
<dbReference type="Pfam" id="PF03613">
    <property type="entry name" value="EIID-AGA"/>
    <property type="match status" value="1"/>
</dbReference>
<dbReference type="GO" id="GO:0005886">
    <property type="term" value="C:plasma membrane"/>
    <property type="evidence" value="ECO:0007669"/>
    <property type="project" value="UniProtKB-SubCell"/>
</dbReference>
<keyword evidence="6 9" id="KW-0812">Transmembrane</keyword>
<dbReference type="InterPro" id="IPR050303">
    <property type="entry name" value="GatZ_KbaZ_carbometab"/>
</dbReference>
<evidence type="ECO:0000256" key="2">
    <source>
        <dbReference type="ARBA" id="ARBA00022448"/>
    </source>
</evidence>
<keyword evidence="3" id="KW-1003">Cell membrane</keyword>
<dbReference type="PROSITE" id="PS51108">
    <property type="entry name" value="PTS_EIID"/>
    <property type="match status" value="1"/>
</dbReference>
<feature type="transmembrane region" description="Helical" evidence="9">
    <location>
        <begin position="186"/>
        <end position="206"/>
    </location>
</feature>
<dbReference type="GO" id="GO:0009401">
    <property type="term" value="P:phosphoenolpyruvate-dependent sugar phosphotransferase system"/>
    <property type="evidence" value="ECO:0007669"/>
    <property type="project" value="UniProtKB-KW"/>
</dbReference>
<keyword evidence="5" id="KW-0598">Phosphotransferase system</keyword>
<dbReference type="RefSeq" id="WP_201310469.1">
    <property type="nucleotide sequence ID" value="NZ_BLYI01000027.1"/>
</dbReference>
<organism evidence="10 11">
    <name type="scientific">Anaerostipes butyraticus</name>
    <dbReference type="NCBI Taxonomy" id="645466"/>
    <lineage>
        <taxon>Bacteria</taxon>
        <taxon>Bacillati</taxon>
        <taxon>Bacillota</taxon>
        <taxon>Clostridia</taxon>
        <taxon>Lachnospirales</taxon>
        <taxon>Lachnospiraceae</taxon>
        <taxon>Anaerostipes</taxon>
    </lineage>
</organism>
<accession>A0A916Q5I1</accession>
<keyword evidence="7 9" id="KW-1133">Transmembrane helix</keyword>
<evidence type="ECO:0000313" key="10">
    <source>
        <dbReference type="EMBL" id="GFO84747.1"/>
    </source>
</evidence>
<feature type="transmembrane region" description="Helical" evidence="9">
    <location>
        <begin position="408"/>
        <end position="428"/>
    </location>
</feature>
<dbReference type="Pfam" id="PF03609">
    <property type="entry name" value="EII-Sor"/>
    <property type="match status" value="1"/>
</dbReference>
<gene>
    <name evidence="10" type="ORF">ANBU17_10940</name>
</gene>
<comment type="caution">
    <text evidence="10">The sequence shown here is derived from an EMBL/GenBank/DDBJ whole genome shotgun (WGS) entry which is preliminary data.</text>
</comment>
<reference evidence="10" key="1">
    <citation type="submission" date="2020-06" db="EMBL/GenBank/DDBJ databases">
        <title>Characterization of fructooligosaccharide metabolism and fructooligosaccharide-degrading enzymes in human commensal butyrate producers.</title>
        <authorList>
            <person name="Tanno H."/>
            <person name="Fujii T."/>
            <person name="Hirano K."/>
            <person name="Maeno S."/>
            <person name="Tonozuka T."/>
            <person name="Sakamoto M."/>
            <person name="Ohkuma M."/>
            <person name="Tochio T."/>
            <person name="Endo A."/>
        </authorList>
    </citation>
    <scope>NUCLEOTIDE SEQUENCE</scope>
    <source>
        <strain evidence="10">JCM 17466</strain>
    </source>
</reference>
<keyword evidence="11" id="KW-1185">Reference proteome</keyword>
<feature type="transmembrane region" description="Helical" evidence="9">
    <location>
        <begin position="100"/>
        <end position="120"/>
    </location>
</feature>
<dbReference type="EMBL" id="BLYI01000027">
    <property type="protein sequence ID" value="GFO84747.1"/>
    <property type="molecule type" value="Genomic_DNA"/>
</dbReference>
<proteinExistence type="predicted"/>
<feature type="transmembrane region" description="Helical" evidence="9">
    <location>
        <begin position="140"/>
        <end position="166"/>
    </location>
</feature>
<feature type="transmembrane region" description="Helical" evidence="9">
    <location>
        <begin position="490"/>
        <end position="507"/>
    </location>
</feature>
<feature type="transmembrane region" description="Helical" evidence="9">
    <location>
        <begin position="218"/>
        <end position="243"/>
    </location>
</feature>
<evidence type="ECO:0000256" key="6">
    <source>
        <dbReference type="ARBA" id="ARBA00022692"/>
    </source>
</evidence>
<comment type="subcellular location">
    <subcellularLocation>
        <location evidence="1">Cell membrane</location>
        <topology evidence="1">Multi-pass membrane protein</topology>
    </subcellularLocation>
</comment>
<keyword evidence="2" id="KW-0813">Transport</keyword>
<feature type="transmembrane region" description="Helical" evidence="9">
    <location>
        <begin position="449"/>
        <end position="470"/>
    </location>
</feature>
<dbReference type="PANTHER" id="PTHR32502:SF23">
    <property type="entry name" value="TRANSPORT PROTEIN, PTS SYSTEM"/>
    <property type="match status" value="1"/>
</dbReference>
<dbReference type="AlphaFoldDB" id="A0A916Q5I1"/>
<evidence type="ECO:0000256" key="1">
    <source>
        <dbReference type="ARBA" id="ARBA00004651"/>
    </source>
</evidence>
<evidence type="ECO:0000256" key="9">
    <source>
        <dbReference type="SAM" id="Phobius"/>
    </source>
</evidence>
<dbReference type="InterPro" id="IPR004700">
    <property type="entry name" value="PTS_IIC_man"/>
</dbReference>
<evidence type="ECO:0000256" key="5">
    <source>
        <dbReference type="ARBA" id="ARBA00022683"/>
    </source>
</evidence>
<dbReference type="PANTHER" id="PTHR32502">
    <property type="entry name" value="N-ACETYLGALACTOSAMINE PERMEASE II COMPONENT-RELATED"/>
    <property type="match status" value="1"/>
</dbReference>
<protein>
    <recommendedName>
        <fullName evidence="12">PTS system mannose/fructose/sorbose family IID component</fullName>
    </recommendedName>
</protein>
<evidence type="ECO:0008006" key="12">
    <source>
        <dbReference type="Google" id="ProtNLM"/>
    </source>
</evidence>
<dbReference type="PROSITE" id="PS51106">
    <property type="entry name" value="PTS_EIIC_TYPE_4"/>
    <property type="match status" value="1"/>
</dbReference>
<evidence type="ECO:0000256" key="3">
    <source>
        <dbReference type="ARBA" id="ARBA00022475"/>
    </source>
</evidence>